<feature type="transmembrane region" description="Helical" evidence="9">
    <location>
        <begin position="96"/>
        <end position="118"/>
    </location>
</feature>
<dbReference type="InterPro" id="IPR007387">
    <property type="entry name" value="TRAP_DctQ"/>
</dbReference>
<name>A0ABT1SPN1_9FIRM</name>
<protein>
    <submittedName>
        <fullName evidence="11">TRAP transporter small permease</fullName>
    </submittedName>
</protein>
<organism evidence="11 12">
    <name type="scientific">Megasphaera massiliensis</name>
    <dbReference type="NCBI Taxonomy" id="1232428"/>
    <lineage>
        <taxon>Bacteria</taxon>
        <taxon>Bacillati</taxon>
        <taxon>Bacillota</taxon>
        <taxon>Negativicutes</taxon>
        <taxon>Veillonellales</taxon>
        <taxon>Veillonellaceae</taxon>
        <taxon>Megasphaera</taxon>
    </lineage>
</organism>
<keyword evidence="12" id="KW-1185">Reference proteome</keyword>
<dbReference type="Pfam" id="PF04290">
    <property type="entry name" value="DctQ"/>
    <property type="match status" value="1"/>
</dbReference>
<sequence length="168" mass="19365">MRQGEKWFKSIQSWVMRLNAVILILIMSIVFIQTVTRYVVFYSIPWSEEASRYLYVALTLLGVNIAVTENQFVSIDLIDNILSKKNKQRLEFIRQLLAFIIASVFFYSSFGMIEIGGYQMSPALRLPMNVMYGIVSLGFGLTVLAILFQMKERCFTNHEADVHSTNNE</sequence>
<evidence type="ECO:0000313" key="12">
    <source>
        <dbReference type="Proteomes" id="UP001206692"/>
    </source>
</evidence>
<keyword evidence="4" id="KW-0997">Cell inner membrane</keyword>
<comment type="subcellular location">
    <subcellularLocation>
        <location evidence="1">Cell inner membrane</location>
        <topology evidence="1">Multi-pass membrane protein</topology>
    </subcellularLocation>
</comment>
<evidence type="ECO:0000259" key="10">
    <source>
        <dbReference type="Pfam" id="PF04290"/>
    </source>
</evidence>
<feature type="transmembrane region" description="Helical" evidence="9">
    <location>
        <begin position="20"/>
        <end position="41"/>
    </location>
</feature>
<keyword evidence="2" id="KW-0813">Transport</keyword>
<keyword evidence="5 9" id="KW-0812">Transmembrane</keyword>
<evidence type="ECO:0000256" key="1">
    <source>
        <dbReference type="ARBA" id="ARBA00004429"/>
    </source>
</evidence>
<keyword evidence="6 9" id="KW-1133">Transmembrane helix</keyword>
<feature type="transmembrane region" description="Helical" evidence="9">
    <location>
        <begin position="130"/>
        <end position="148"/>
    </location>
</feature>
<dbReference type="Proteomes" id="UP001206692">
    <property type="component" value="Unassembled WGS sequence"/>
</dbReference>
<dbReference type="RefSeq" id="WP_062411771.1">
    <property type="nucleotide sequence ID" value="NZ_JAJCIO010000002.1"/>
</dbReference>
<dbReference type="PANTHER" id="PTHR35011">
    <property type="entry name" value="2,3-DIKETO-L-GULONATE TRAP TRANSPORTER SMALL PERMEASE PROTEIN YIAM"/>
    <property type="match status" value="1"/>
</dbReference>
<dbReference type="PANTHER" id="PTHR35011:SF2">
    <property type="entry name" value="2,3-DIKETO-L-GULONATE TRAP TRANSPORTER SMALL PERMEASE PROTEIN YIAM"/>
    <property type="match status" value="1"/>
</dbReference>
<reference evidence="11 12" key="1">
    <citation type="submission" date="2022-06" db="EMBL/GenBank/DDBJ databases">
        <title>Isolation of gut microbiota from human fecal samples.</title>
        <authorList>
            <person name="Pamer E.G."/>
            <person name="Barat B."/>
            <person name="Waligurski E."/>
            <person name="Medina S."/>
            <person name="Paddock L."/>
            <person name="Mostad J."/>
        </authorList>
    </citation>
    <scope>NUCLEOTIDE SEQUENCE [LARGE SCALE GENOMIC DNA]</scope>
    <source>
        <strain evidence="11 12">DFI.1.1</strain>
    </source>
</reference>
<evidence type="ECO:0000256" key="6">
    <source>
        <dbReference type="ARBA" id="ARBA00022989"/>
    </source>
</evidence>
<dbReference type="EMBL" id="JANGEW010000002">
    <property type="protein sequence ID" value="MCQ5341804.1"/>
    <property type="molecule type" value="Genomic_DNA"/>
</dbReference>
<gene>
    <name evidence="11" type="ORF">NE675_01965</name>
</gene>
<dbReference type="InterPro" id="IPR055348">
    <property type="entry name" value="DctQ"/>
</dbReference>
<evidence type="ECO:0000256" key="2">
    <source>
        <dbReference type="ARBA" id="ARBA00022448"/>
    </source>
</evidence>
<keyword evidence="7 9" id="KW-0472">Membrane</keyword>
<evidence type="ECO:0000256" key="9">
    <source>
        <dbReference type="SAM" id="Phobius"/>
    </source>
</evidence>
<evidence type="ECO:0000313" key="11">
    <source>
        <dbReference type="EMBL" id="MCQ5341804.1"/>
    </source>
</evidence>
<evidence type="ECO:0000256" key="5">
    <source>
        <dbReference type="ARBA" id="ARBA00022692"/>
    </source>
</evidence>
<feature type="domain" description="Tripartite ATP-independent periplasmic transporters DctQ component" evidence="10">
    <location>
        <begin position="26"/>
        <end position="150"/>
    </location>
</feature>
<accession>A0ABT1SPN1</accession>
<evidence type="ECO:0000256" key="3">
    <source>
        <dbReference type="ARBA" id="ARBA00022475"/>
    </source>
</evidence>
<comment type="caution">
    <text evidence="11">The sequence shown here is derived from an EMBL/GenBank/DDBJ whole genome shotgun (WGS) entry which is preliminary data.</text>
</comment>
<keyword evidence="3" id="KW-1003">Cell membrane</keyword>
<evidence type="ECO:0000256" key="7">
    <source>
        <dbReference type="ARBA" id="ARBA00023136"/>
    </source>
</evidence>
<evidence type="ECO:0000256" key="4">
    <source>
        <dbReference type="ARBA" id="ARBA00022519"/>
    </source>
</evidence>
<proteinExistence type="inferred from homology"/>
<feature type="transmembrane region" description="Helical" evidence="9">
    <location>
        <begin position="53"/>
        <end position="75"/>
    </location>
</feature>
<evidence type="ECO:0000256" key="8">
    <source>
        <dbReference type="ARBA" id="ARBA00038436"/>
    </source>
</evidence>
<comment type="similarity">
    <text evidence="8">Belongs to the TRAP transporter small permease family.</text>
</comment>